<dbReference type="EMBL" id="JAJTWT010000011">
    <property type="protein sequence ID" value="MCE4539937.1"/>
    <property type="molecule type" value="Genomic_DNA"/>
</dbReference>
<accession>A0ABS8XLY8</accession>
<reference evidence="2 3" key="1">
    <citation type="submission" date="2021-12" db="EMBL/GenBank/DDBJ databases">
        <title>Genome seq of p7.</title>
        <authorList>
            <person name="Seo T."/>
        </authorList>
    </citation>
    <scope>NUCLEOTIDE SEQUENCE [LARGE SCALE GENOMIC DNA]</scope>
    <source>
        <strain evidence="2 3">P7</strain>
    </source>
</reference>
<evidence type="ECO:0000256" key="1">
    <source>
        <dbReference type="SAM" id="MobiDB-lite"/>
    </source>
</evidence>
<gene>
    <name evidence="2" type="ORF">LXT12_22045</name>
</gene>
<evidence type="ECO:0000313" key="2">
    <source>
        <dbReference type="EMBL" id="MCE4539937.1"/>
    </source>
</evidence>
<feature type="region of interest" description="Disordered" evidence="1">
    <location>
        <begin position="107"/>
        <end position="132"/>
    </location>
</feature>
<dbReference type="RefSeq" id="WP_233394451.1">
    <property type="nucleotide sequence ID" value="NZ_JAJTWT010000011.1"/>
</dbReference>
<evidence type="ECO:0000313" key="3">
    <source>
        <dbReference type="Proteomes" id="UP001201463"/>
    </source>
</evidence>
<protein>
    <submittedName>
        <fullName evidence="2">Uncharacterized protein</fullName>
    </submittedName>
</protein>
<proteinExistence type="predicted"/>
<dbReference type="Proteomes" id="UP001201463">
    <property type="component" value="Unassembled WGS sequence"/>
</dbReference>
<sequence>MNFVYLKIPMPPKAGRHEREVHAALDQALDQALAQAGLGSLLGWGPSLARDAVSGGLEPAFHRVDIEVTDLSPALALLRAELLRLQAPAHTELHYTVDGEALQQELEPQGWSASHPTTAATARRHHGGSAAR</sequence>
<keyword evidence="3" id="KW-1185">Reference proteome</keyword>
<name>A0ABS8XLY8_9BURK</name>
<comment type="caution">
    <text evidence="2">The sequence shown here is derived from an EMBL/GenBank/DDBJ whole genome shotgun (WGS) entry which is preliminary data.</text>
</comment>
<organism evidence="2 3">
    <name type="scientific">Pelomonas caseinilytica</name>
    <dbReference type="NCBI Taxonomy" id="2906763"/>
    <lineage>
        <taxon>Bacteria</taxon>
        <taxon>Pseudomonadati</taxon>
        <taxon>Pseudomonadota</taxon>
        <taxon>Betaproteobacteria</taxon>
        <taxon>Burkholderiales</taxon>
        <taxon>Sphaerotilaceae</taxon>
        <taxon>Roseateles</taxon>
    </lineage>
</organism>
<feature type="compositionally biased region" description="Basic residues" evidence="1">
    <location>
        <begin position="122"/>
        <end position="132"/>
    </location>
</feature>
<feature type="compositionally biased region" description="Polar residues" evidence="1">
    <location>
        <begin position="111"/>
        <end position="120"/>
    </location>
</feature>